<protein>
    <recommendedName>
        <fullName evidence="1">site-specific DNA-methyltransferase (adenine-specific)</fullName>
        <ecNumber evidence="1">2.1.1.72</ecNumber>
    </recommendedName>
</protein>
<reference evidence="10" key="1">
    <citation type="journal article" date="2014" name="Front. Microbiol.">
        <title>High frequency of phylogenetically diverse reductive dehalogenase-homologous genes in deep subseafloor sedimentary metagenomes.</title>
        <authorList>
            <person name="Kawai M."/>
            <person name="Futagami T."/>
            <person name="Toyoda A."/>
            <person name="Takaki Y."/>
            <person name="Nishi S."/>
            <person name="Hori S."/>
            <person name="Arai W."/>
            <person name="Tsubouchi T."/>
            <person name="Morono Y."/>
            <person name="Uchiyama I."/>
            <person name="Ito T."/>
            <person name="Fujiyama A."/>
            <person name="Inagaki F."/>
            <person name="Takami H."/>
        </authorList>
    </citation>
    <scope>NUCLEOTIDE SEQUENCE</scope>
    <source>
        <strain evidence="10">Expedition CK06-06</strain>
    </source>
</reference>
<dbReference type="InterPro" id="IPR038333">
    <property type="entry name" value="T1MK-like_N_sf"/>
</dbReference>
<dbReference type="AlphaFoldDB" id="X0SN40"/>
<dbReference type="EMBL" id="BARS01003414">
    <property type="protein sequence ID" value="GAF82488.1"/>
    <property type="molecule type" value="Genomic_DNA"/>
</dbReference>
<gene>
    <name evidence="10" type="ORF">S01H1_06617</name>
</gene>
<feature type="domain" description="DNA methylase adenine-specific" evidence="8">
    <location>
        <begin position="145"/>
        <end position="312"/>
    </location>
</feature>
<name>X0SN40_9ZZZZ</name>
<keyword evidence="3" id="KW-0808">Transferase</keyword>
<feature type="transmembrane region" description="Helical" evidence="7">
    <location>
        <begin position="302"/>
        <end position="325"/>
    </location>
</feature>
<proteinExistence type="predicted"/>
<dbReference type="CDD" id="cd02440">
    <property type="entry name" value="AdoMet_MTases"/>
    <property type="match status" value="1"/>
</dbReference>
<keyword evidence="2" id="KW-0489">Methyltransferase</keyword>
<dbReference type="Gene3D" id="3.40.50.150">
    <property type="entry name" value="Vaccinia Virus protein VP39"/>
    <property type="match status" value="1"/>
</dbReference>
<dbReference type="GO" id="GO:0009007">
    <property type="term" value="F:site-specific DNA-methyltransferase (adenine-specific) activity"/>
    <property type="evidence" value="ECO:0007669"/>
    <property type="project" value="UniProtKB-EC"/>
</dbReference>
<keyword evidence="7" id="KW-1133">Transmembrane helix</keyword>
<keyword evidence="4" id="KW-0949">S-adenosyl-L-methionine</keyword>
<dbReference type="InterPro" id="IPR003356">
    <property type="entry name" value="DNA_methylase_A-5"/>
</dbReference>
<dbReference type="SUPFAM" id="SSF53335">
    <property type="entry name" value="S-adenosyl-L-methionine-dependent methyltransferases"/>
    <property type="match status" value="1"/>
</dbReference>
<dbReference type="GO" id="GO:0032259">
    <property type="term" value="P:methylation"/>
    <property type="evidence" value="ECO:0007669"/>
    <property type="project" value="UniProtKB-KW"/>
</dbReference>
<dbReference type="EC" id="2.1.1.72" evidence="1"/>
<dbReference type="InterPro" id="IPR052916">
    <property type="entry name" value="Type-I_RE_MTase_Subunit"/>
</dbReference>
<comment type="catalytic activity">
    <reaction evidence="6">
        <text>a 2'-deoxyadenosine in DNA + S-adenosyl-L-methionine = an N(6)-methyl-2'-deoxyadenosine in DNA + S-adenosyl-L-homocysteine + H(+)</text>
        <dbReference type="Rhea" id="RHEA:15197"/>
        <dbReference type="Rhea" id="RHEA-COMP:12418"/>
        <dbReference type="Rhea" id="RHEA-COMP:12419"/>
        <dbReference type="ChEBI" id="CHEBI:15378"/>
        <dbReference type="ChEBI" id="CHEBI:57856"/>
        <dbReference type="ChEBI" id="CHEBI:59789"/>
        <dbReference type="ChEBI" id="CHEBI:90615"/>
        <dbReference type="ChEBI" id="CHEBI:90616"/>
        <dbReference type="EC" id="2.1.1.72"/>
    </reaction>
</comment>
<evidence type="ECO:0000259" key="8">
    <source>
        <dbReference type="Pfam" id="PF02384"/>
    </source>
</evidence>
<feature type="domain" description="N6 adenine-specific DNA methyltransferase N-terminal" evidence="9">
    <location>
        <begin position="9"/>
        <end position="134"/>
    </location>
</feature>
<evidence type="ECO:0000256" key="7">
    <source>
        <dbReference type="SAM" id="Phobius"/>
    </source>
</evidence>
<keyword evidence="7" id="KW-0472">Membrane</keyword>
<dbReference type="InterPro" id="IPR022749">
    <property type="entry name" value="D12N6_MeTrfase_N"/>
</dbReference>
<evidence type="ECO:0000256" key="1">
    <source>
        <dbReference type="ARBA" id="ARBA00011900"/>
    </source>
</evidence>
<accession>X0SN40</accession>
<sequence length="335" mass="37664">MAQNNSEVEKRLWAVADELRANSGLKSSEYSTPVLGLIFLRYADYKFTEAEKVLSGKSTGRRQTGKEDYQAQGVLYIRGNARFNNLIALPEGENVGQKINDAMKDIEVDNPSLSGILPKNYNAIENATLRELLKLLSPIPQNIDGDAFGKIYEYFLGAFARNEGAKGGEYYTPTSLVKLIVEIIEPYKGRILDPACGSGGMFVQSARFVQNDKKSPGSELAIYGEEKTADTVKLCKMNLAVHGLEGEILEGNSYYEDRHNSLGKFDFVMANPPFNVNKVDKERIKDDPRFPFGIPRIDNGNFLWIQIFYSALNIRYLSFTAFYFFSRSILSLRFS</sequence>
<comment type="caution">
    <text evidence="10">The sequence shown here is derived from an EMBL/GenBank/DDBJ whole genome shotgun (WGS) entry which is preliminary data.</text>
</comment>
<keyword evidence="7" id="KW-0812">Transmembrane</keyword>
<dbReference type="Pfam" id="PF02384">
    <property type="entry name" value="N6_Mtase"/>
    <property type="match status" value="1"/>
</dbReference>
<evidence type="ECO:0000256" key="5">
    <source>
        <dbReference type="ARBA" id="ARBA00022747"/>
    </source>
</evidence>
<evidence type="ECO:0000256" key="6">
    <source>
        <dbReference type="ARBA" id="ARBA00047942"/>
    </source>
</evidence>
<dbReference type="Gene3D" id="1.20.1260.30">
    <property type="match status" value="1"/>
</dbReference>
<dbReference type="GO" id="GO:0008170">
    <property type="term" value="F:N-methyltransferase activity"/>
    <property type="evidence" value="ECO:0007669"/>
    <property type="project" value="InterPro"/>
</dbReference>
<evidence type="ECO:0000256" key="2">
    <source>
        <dbReference type="ARBA" id="ARBA00022603"/>
    </source>
</evidence>
<keyword evidence="5" id="KW-0680">Restriction system</keyword>
<dbReference type="PANTHER" id="PTHR42998:SF1">
    <property type="entry name" value="TYPE I RESTRICTION ENZYME HINDI METHYLASE SUBUNIT"/>
    <property type="match status" value="1"/>
</dbReference>
<dbReference type="GO" id="GO:0003677">
    <property type="term" value="F:DNA binding"/>
    <property type="evidence" value="ECO:0007669"/>
    <property type="project" value="InterPro"/>
</dbReference>
<dbReference type="GO" id="GO:0009307">
    <property type="term" value="P:DNA restriction-modification system"/>
    <property type="evidence" value="ECO:0007669"/>
    <property type="project" value="UniProtKB-KW"/>
</dbReference>
<evidence type="ECO:0000256" key="4">
    <source>
        <dbReference type="ARBA" id="ARBA00022691"/>
    </source>
</evidence>
<dbReference type="PANTHER" id="PTHR42998">
    <property type="entry name" value="TYPE I RESTRICTION ENZYME HINDVIIP M PROTEIN-RELATED"/>
    <property type="match status" value="1"/>
</dbReference>
<dbReference type="InterPro" id="IPR029063">
    <property type="entry name" value="SAM-dependent_MTases_sf"/>
</dbReference>
<organism evidence="10">
    <name type="scientific">marine sediment metagenome</name>
    <dbReference type="NCBI Taxonomy" id="412755"/>
    <lineage>
        <taxon>unclassified sequences</taxon>
        <taxon>metagenomes</taxon>
        <taxon>ecological metagenomes</taxon>
    </lineage>
</organism>
<dbReference type="Pfam" id="PF12161">
    <property type="entry name" value="HsdM_N"/>
    <property type="match status" value="1"/>
</dbReference>
<evidence type="ECO:0000256" key="3">
    <source>
        <dbReference type="ARBA" id="ARBA00022679"/>
    </source>
</evidence>
<dbReference type="PRINTS" id="PR00507">
    <property type="entry name" value="N12N6MTFRASE"/>
</dbReference>
<evidence type="ECO:0000313" key="10">
    <source>
        <dbReference type="EMBL" id="GAF82488.1"/>
    </source>
</evidence>
<evidence type="ECO:0000259" key="9">
    <source>
        <dbReference type="Pfam" id="PF12161"/>
    </source>
</evidence>